<accession>A0A8J3YXQ4</accession>
<comment type="caution">
    <text evidence="2">The sequence shown here is derived from an EMBL/GenBank/DDBJ whole genome shotgun (WGS) entry which is preliminary data.</text>
</comment>
<dbReference type="InterPro" id="IPR052926">
    <property type="entry name" value="Metallo-beta-lactamase_dom"/>
</dbReference>
<evidence type="ECO:0000259" key="1">
    <source>
        <dbReference type="SMART" id="SM00849"/>
    </source>
</evidence>
<dbReference type="CDD" id="cd07713">
    <property type="entry name" value="DHPS-like_MBL-fold"/>
    <property type="match status" value="1"/>
</dbReference>
<dbReference type="RefSeq" id="WP_203988063.1">
    <property type="nucleotide sequence ID" value="NZ_BOPG01000008.1"/>
</dbReference>
<dbReference type="Pfam" id="PF00753">
    <property type="entry name" value="Lactamase_B"/>
    <property type="match status" value="1"/>
</dbReference>
<evidence type="ECO:0000313" key="3">
    <source>
        <dbReference type="Proteomes" id="UP000612585"/>
    </source>
</evidence>
<reference evidence="2" key="1">
    <citation type="submission" date="2021-01" db="EMBL/GenBank/DDBJ databases">
        <title>Whole genome shotgun sequence of Virgisporangium aurantiacum NBRC 16421.</title>
        <authorList>
            <person name="Komaki H."/>
            <person name="Tamura T."/>
        </authorList>
    </citation>
    <scope>NUCLEOTIDE SEQUENCE</scope>
    <source>
        <strain evidence="2">NBRC 16421</strain>
    </source>
</reference>
<proteinExistence type="predicted"/>
<dbReference type="EMBL" id="BOPG01000008">
    <property type="protein sequence ID" value="GIJ53624.1"/>
    <property type="molecule type" value="Genomic_DNA"/>
</dbReference>
<dbReference type="GO" id="GO:0016740">
    <property type="term" value="F:transferase activity"/>
    <property type="evidence" value="ECO:0007669"/>
    <property type="project" value="TreeGrafter"/>
</dbReference>
<keyword evidence="3" id="KW-1185">Reference proteome</keyword>
<feature type="domain" description="Metallo-beta-lactamase" evidence="1">
    <location>
        <begin position="67"/>
        <end position="296"/>
    </location>
</feature>
<protein>
    <submittedName>
        <fullName evidence="2">MBL fold metallo-hydrolase</fullName>
    </submittedName>
</protein>
<dbReference type="PANTHER" id="PTHR13754:SF13">
    <property type="entry name" value="METALLO-BETA-LACTAMASE SUPERFAMILY PROTEIN (AFU_ORTHOLOGUE AFUA_3G07630)"/>
    <property type="match status" value="1"/>
</dbReference>
<dbReference type="Gene3D" id="3.60.15.10">
    <property type="entry name" value="Ribonuclease Z/Hydroxyacylglutathione hydrolase-like"/>
    <property type="match status" value="1"/>
</dbReference>
<dbReference type="SMART" id="SM00849">
    <property type="entry name" value="Lactamase_B"/>
    <property type="match status" value="1"/>
</dbReference>
<gene>
    <name evidence="2" type="ORF">Vau01_011400</name>
</gene>
<name>A0A8J3YXQ4_9ACTN</name>
<sequence length="325" mass="35024">MRITLEPVDGVHVTTLIDNSSDALLPDEGLVRRWGLAGTAGPLPVVPNGMSLGGRAVDFLRAEHGFSALVELVDGDRRRRVLFDTGITPDGLIGNLDRLGIPPDTFEAVVFSHGHFDHVMGLDGLARRLGRANLPVLLHPDFWLRRRIKGPDGIFEFPTPSRPAIEGAGFTVVEDRQPSFLLDGRLLVTGEVDRTTPFETGMPPAHQAYRDGEWVPDQLVHDDQAVVLHVRDKGLVVLTGCGHAGIVNIVRHAKRLTGVDRLHAVLGGFHLRPGPTVAPSVQLLTAEAPAVVVPAHCTSWQAQHALAAAMPAAFTPNAVGSRFEL</sequence>
<organism evidence="2 3">
    <name type="scientific">Virgisporangium aurantiacum</name>
    <dbReference type="NCBI Taxonomy" id="175570"/>
    <lineage>
        <taxon>Bacteria</taxon>
        <taxon>Bacillati</taxon>
        <taxon>Actinomycetota</taxon>
        <taxon>Actinomycetes</taxon>
        <taxon>Micromonosporales</taxon>
        <taxon>Micromonosporaceae</taxon>
        <taxon>Virgisporangium</taxon>
    </lineage>
</organism>
<dbReference type="AlphaFoldDB" id="A0A8J3YXQ4"/>
<dbReference type="InterPro" id="IPR041712">
    <property type="entry name" value="DHPS-like_MBL-fold"/>
</dbReference>
<dbReference type="SUPFAM" id="SSF56281">
    <property type="entry name" value="Metallo-hydrolase/oxidoreductase"/>
    <property type="match status" value="1"/>
</dbReference>
<dbReference type="PANTHER" id="PTHR13754">
    <property type="entry name" value="METALLO-BETA-LACTAMASE SUPERFAMILY PROTEIN"/>
    <property type="match status" value="1"/>
</dbReference>
<evidence type="ECO:0000313" key="2">
    <source>
        <dbReference type="EMBL" id="GIJ53624.1"/>
    </source>
</evidence>
<dbReference type="InterPro" id="IPR001279">
    <property type="entry name" value="Metallo-B-lactamas"/>
</dbReference>
<dbReference type="Proteomes" id="UP000612585">
    <property type="component" value="Unassembled WGS sequence"/>
</dbReference>
<dbReference type="InterPro" id="IPR036866">
    <property type="entry name" value="RibonucZ/Hydroxyglut_hydro"/>
</dbReference>